<dbReference type="Proteomes" id="UP000008909">
    <property type="component" value="Unassembled WGS sequence"/>
</dbReference>
<keyword evidence="1" id="KW-0862">Zinc</keyword>
<dbReference type="GO" id="GO:0008270">
    <property type="term" value="F:zinc ion binding"/>
    <property type="evidence" value="ECO:0007669"/>
    <property type="project" value="UniProtKB-KW"/>
</dbReference>
<evidence type="ECO:0000313" key="4">
    <source>
        <dbReference type="Proteomes" id="UP000008909"/>
    </source>
</evidence>
<reference evidence="3" key="1">
    <citation type="journal article" date="2011" name="Genome Biol.">
        <title>The draft genome of the carcinogenic human liver fluke Clonorchis sinensis.</title>
        <authorList>
            <person name="Wang X."/>
            <person name="Chen W."/>
            <person name="Huang Y."/>
            <person name="Sun J."/>
            <person name="Men J."/>
            <person name="Liu H."/>
            <person name="Luo F."/>
            <person name="Guo L."/>
            <person name="Lv X."/>
            <person name="Deng C."/>
            <person name="Zhou C."/>
            <person name="Fan Y."/>
            <person name="Li X."/>
            <person name="Huang L."/>
            <person name="Hu Y."/>
            <person name="Liang C."/>
            <person name="Hu X."/>
            <person name="Xu J."/>
            <person name="Yu X."/>
        </authorList>
    </citation>
    <scope>NUCLEOTIDE SEQUENCE [LARGE SCALE GENOMIC DNA]</scope>
    <source>
        <strain evidence="3">Henan</strain>
    </source>
</reference>
<reference key="2">
    <citation type="submission" date="2011-10" db="EMBL/GenBank/DDBJ databases">
        <title>The genome and transcriptome sequence of Clonorchis sinensis provide insights into the carcinogenic liver fluke.</title>
        <authorList>
            <person name="Wang X."/>
            <person name="Huang Y."/>
            <person name="Chen W."/>
            <person name="Liu H."/>
            <person name="Guo L."/>
            <person name="Chen Y."/>
            <person name="Luo F."/>
            <person name="Zhou W."/>
            <person name="Sun J."/>
            <person name="Mao Q."/>
            <person name="Liang P."/>
            <person name="Zhou C."/>
            <person name="Tian Y."/>
            <person name="Men J."/>
            <person name="Lv X."/>
            <person name="Huang L."/>
            <person name="Zhou J."/>
            <person name="Hu Y."/>
            <person name="Li R."/>
            <person name="Zhang F."/>
            <person name="Lei H."/>
            <person name="Li X."/>
            <person name="Hu X."/>
            <person name="Liang C."/>
            <person name="Xu J."/>
            <person name="Wu Z."/>
            <person name="Yu X."/>
        </authorList>
    </citation>
    <scope>NUCLEOTIDE SEQUENCE</scope>
    <source>
        <strain>Henan</strain>
    </source>
</reference>
<proteinExistence type="predicted"/>
<name>G7Y6I3_CLOSI</name>
<evidence type="ECO:0000313" key="3">
    <source>
        <dbReference type="EMBL" id="GAA48568.1"/>
    </source>
</evidence>
<gene>
    <name evidence="3" type="ORF">CLF_101763</name>
</gene>
<dbReference type="SUPFAM" id="SSF57667">
    <property type="entry name" value="beta-beta-alpha zinc fingers"/>
    <property type="match status" value="1"/>
</dbReference>
<dbReference type="PROSITE" id="PS00028">
    <property type="entry name" value="ZINC_FINGER_C2H2_1"/>
    <property type="match status" value="2"/>
</dbReference>
<evidence type="ECO:0000256" key="1">
    <source>
        <dbReference type="PROSITE-ProRule" id="PRU00042"/>
    </source>
</evidence>
<dbReference type="Gene3D" id="3.30.160.60">
    <property type="entry name" value="Classic Zinc Finger"/>
    <property type="match status" value="1"/>
</dbReference>
<protein>
    <submittedName>
        <fullName evidence="3">Retrovirus-related Pol polyprotein from type-1 retrotransposable element R2</fullName>
    </submittedName>
</protein>
<dbReference type="SMART" id="SM00355">
    <property type="entry name" value="ZnF_C2H2"/>
    <property type="match status" value="2"/>
</dbReference>
<keyword evidence="1" id="KW-0479">Metal-binding</keyword>
<sequence>MLHQAASCSIYYGIRDICRLGSLDASLGELRVQQLQTGLTTLFGFNVLVTFDNVHYKTSGASAPVPTSTQERLVGLTCEECGKWCKSKAGFVAHHRVHDNDSVGTNMVAQLACANCSRLFPTKIGLSQHRRHAHPTQHNADKLSRVKHSGARWSQQDSQSLLRLANNLYPSCETQTVLFARLEQYFPGRSAISIKTRLRVLNWQAQQDESSSGGPDQTIGQIAAYSSEADDYSVWFKQTVDCAVSLLESHADSSLASVDLLAFARGLQSGIMTPEQKTVSRRRRQLAHRMPVNRKQIRRANYAAIQTLYHQRRKDAASAVLDGSWKDLYKGNCGLPPDAEQYWKQVLSAPKHVDSRPSRVIVPSDWSLIEPITGEEVGRTVRSMGNSSPGRNYLIPRLTYSLVLGQVHRNTLKRLDNYIRQSIRGWLRLPKDTPISYIHAGNNMGDLRRVRMVKLLSTQCRVLRNVVNDSAFGKVVRDLSLPIRVHGSCVNTKEELVAAWGDSLHNSVDGRGLRELVASPLSNRWLVFPERVFSRIFIRGIQLRCNLLRTRVRSARHGHGGQTILCRGNCGQPESLVHILQSCWITHDARCARHNRVARELAKRLRRLGYTVFEELRAPTSTSFIKPDLIAVRERRATVIDVSIVSDGCGVTVWNEKKQKYGADEFSLAIISALRAIGCDVDFLVHQPMIISYRGICFPQSAKAVIGLGLSKVTVSDLCLLAIVGSLRTSGVSKPTAKLDKQGNCPLMDSEQSPGCDCGDRSNDGYYWNDAGQCFAVFPGPYELQNLSTWSRTFMPHRPSRGAISRVALLAAYSRAGVRKTRTSDPKLSQLVDPEVKRNYQNQLVECLPDGTVSDINGHWEKISKALLKVGTSVCGTTQPTSFKHWISDRTVSLLETRRQIPPGRHHNSTRRIIRRQVKLSVRADREAWWTRKAQEMEDAKNAGNISRDILLKGHTTQMVGENSPTTHHRITCSHQHHYQHQTPSPLPRLIRLGGLPMRQSDSGPRKMRKNRLATKRLADSDCRGIYQKRLLNSFPNASLPDVDSYSEQIATSLHNAGSFACGTAPPGAPSFWSYSLPPTLFKDGGEILSQCSSDLFACIWKRRLSDKWEESLLVPIFKKGARNER</sequence>
<dbReference type="AlphaFoldDB" id="G7Y6I3"/>
<dbReference type="EMBL" id="DF142897">
    <property type="protein sequence ID" value="GAA48568.1"/>
    <property type="molecule type" value="Genomic_DNA"/>
</dbReference>
<keyword evidence="4" id="KW-1185">Reference proteome</keyword>
<organism evidence="3 4">
    <name type="scientific">Clonorchis sinensis</name>
    <name type="common">Chinese liver fluke</name>
    <dbReference type="NCBI Taxonomy" id="79923"/>
    <lineage>
        <taxon>Eukaryota</taxon>
        <taxon>Metazoa</taxon>
        <taxon>Spiralia</taxon>
        <taxon>Lophotrochozoa</taxon>
        <taxon>Platyhelminthes</taxon>
        <taxon>Trematoda</taxon>
        <taxon>Digenea</taxon>
        <taxon>Opisthorchiida</taxon>
        <taxon>Opisthorchiata</taxon>
        <taxon>Opisthorchiidae</taxon>
        <taxon>Clonorchis</taxon>
    </lineage>
</organism>
<feature type="domain" description="C2H2-type" evidence="2">
    <location>
        <begin position="111"/>
        <end position="139"/>
    </location>
</feature>
<feature type="non-terminal residue" evidence="3">
    <location>
        <position position="1126"/>
    </location>
</feature>
<feature type="domain" description="C2H2-type" evidence="2">
    <location>
        <begin position="76"/>
        <end position="103"/>
    </location>
</feature>
<dbReference type="PROSITE" id="PS50157">
    <property type="entry name" value="ZINC_FINGER_C2H2_2"/>
    <property type="match status" value="2"/>
</dbReference>
<dbReference type="InterPro" id="IPR013087">
    <property type="entry name" value="Znf_C2H2_type"/>
</dbReference>
<keyword evidence="1" id="KW-0863">Zinc-finger</keyword>
<evidence type="ECO:0000259" key="2">
    <source>
        <dbReference type="PROSITE" id="PS50157"/>
    </source>
</evidence>
<accession>G7Y6I3</accession>
<dbReference type="InterPro" id="IPR036236">
    <property type="entry name" value="Znf_C2H2_sf"/>
</dbReference>